<dbReference type="PROSITE" id="PS50970">
    <property type="entry name" value="HCY"/>
    <property type="match status" value="1"/>
</dbReference>
<dbReference type="InterPro" id="IPR036589">
    <property type="entry name" value="HCY_dom_sf"/>
</dbReference>
<keyword evidence="22" id="KW-1185">Reference proteome</keyword>
<evidence type="ECO:0000256" key="14">
    <source>
        <dbReference type="ARBA" id="ARBA00022833"/>
    </source>
</evidence>
<feature type="binding site" evidence="19">
    <location>
        <position position="243"/>
    </location>
    <ligand>
        <name>Zn(2+)</name>
        <dbReference type="ChEBI" id="CHEBI:29105"/>
    </ligand>
</feature>
<keyword evidence="11 19" id="KW-0808">Transferase</keyword>
<evidence type="ECO:0000256" key="11">
    <source>
        <dbReference type="ARBA" id="ARBA00022679"/>
    </source>
</evidence>
<keyword evidence="12" id="KW-0949">S-adenosyl-L-methionine</keyword>
<evidence type="ECO:0000256" key="2">
    <source>
        <dbReference type="ARBA" id="ARBA00001947"/>
    </source>
</evidence>
<evidence type="ECO:0000256" key="5">
    <source>
        <dbReference type="ARBA" id="ARBA00010398"/>
    </source>
</evidence>
<comment type="function">
    <text evidence="17">Catalyzes the transfer of a methyl group from methyl-cobalamin to homocysteine, yielding enzyme-bound cob(I)alamin and methionine. Subsequently, remethylates the cofactor using methyltetrahydrofolate.</text>
</comment>
<feature type="binding site" evidence="19">
    <location>
        <position position="306"/>
    </location>
    <ligand>
        <name>Zn(2+)</name>
        <dbReference type="ChEBI" id="CHEBI:29105"/>
    </ligand>
</feature>
<evidence type="ECO:0000256" key="15">
    <source>
        <dbReference type="ARBA" id="ARBA00023167"/>
    </source>
</evidence>
<comment type="catalytic activity">
    <reaction evidence="1">
        <text>(6S)-5-methyl-5,6,7,8-tetrahydrofolate + L-homocysteine = (6S)-5,6,7,8-tetrahydrofolate + L-methionine</text>
        <dbReference type="Rhea" id="RHEA:11172"/>
        <dbReference type="ChEBI" id="CHEBI:18608"/>
        <dbReference type="ChEBI" id="CHEBI:57453"/>
        <dbReference type="ChEBI" id="CHEBI:57844"/>
        <dbReference type="ChEBI" id="CHEBI:58199"/>
        <dbReference type="EC" id="2.1.1.13"/>
    </reaction>
</comment>
<dbReference type="OrthoDB" id="9803687at2"/>
<dbReference type="InterPro" id="IPR050554">
    <property type="entry name" value="Met_Synthase/Corrinoid"/>
</dbReference>
<evidence type="ECO:0000256" key="4">
    <source>
        <dbReference type="ARBA" id="ARBA00005178"/>
    </source>
</evidence>
<evidence type="ECO:0000256" key="6">
    <source>
        <dbReference type="ARBA" id="ARBA00012032"/>
    </source>
</evidence>
<comment type="caution">
    <text evidence="21">The sequence shown here is derived from an EMBL/GenBank/DDBJ whole genome shotgun (WGS) entry which is preliminary data.</text>
</comment>
<dbReference type="InterPro" id="IPR003726">
    <property type="entry name" value="HCY_dom"/>
</dbReference>
<feature type="binding site" evidence="19">
    <location>
        <position position="307"/>
    </location>
    <ligand>
        <name>Zn(2+)</name>
        <dbReference type="ChEBI" id="CHEBI:29105"/>
    </ligand>
</feature>
<evidence type="ECO:0000256" key="10">
    <source>
        <dbReference type="ARBA" id="ARBA00022628"/>
    </source>
</evidence>
<dbReference type="GO" id="GO:0046653">
    <property type="term" value="P:tetrahydrofolate metabolic process"/>
    <property type="evidence" value="ECO:0007669"/>
    <property type="project" value="TreeGrafter"/>
</dbReference>
<dbReference type="EMBL" id="SDPV01000002">
    <property type="protein sequence ID" value="RXZ64354.1"/>
    <property type="molecule type" value="Genomic_DNA"/>
</dbReference>
<accession>A0A4Q2KGX7</accession>
<comment type="cofactor">
    <cofactor evidence="3">
        <name>methylcob(III)alamin</name>
        <dbReference type="ChEBI" id="CHEBI:28115"/>
    </cofactor>
</comment>
<evidence type="ECO:0000256" key="13">
    <source>
        <dbReference type="ARBA" id="ARBA00022723"/>
    </source>
</evidence>
<organism evidence="21 22">
    <name type="scientific">Pelagerythrobacter rhizovicinus</name>
    <dbReference type="NCBI Taxonomy" id="2268576"/>
    <lineage>
        <taxon>Bacteria</taxon>
        <taxon>Pseudomonadati</taxon>
        <taxon>Pseudomonadota</taxon>
        <taxon>Alphaproteobacteria</taxon>
        <taxon>Sphingomonadales</taxon>
        <taxon>Erythrobacteraceae</taxon>
        <taxon>Pelagerythrobacter</taxon>
    </lineage>
</organism>
<keyword evidence="8 19" id="KW-0489">Methyltransferase</keyword>
<evidence type="ECO:0000256" key="16">
    <source>
        <dbReference type="ARBA" id="ARBA00023285"/>
    </source>
</evidence>
<evidence type="ECO:0000256" key="1">
    <source>
        <dbReference type="ARBA" id="ARBA00001700"/>
    </source>
</evidence>
<evidence type="ECO:0000256" key="3">
    <source>
        <dbReference type="ARBA" id="ARBA00001956"/>
    </source>
</evidence>
<dbReference type="AlphaFoldDB" id="A0A4Q2KGX7"/>
<comment type="cofactor">
    <cofactor evidence="2 19">
        <name>Zn(2+)</name>
        <dbReference type="ChEBI" id="CHEBI:29105"/>
    </cofactor>
</comment>
<evidence type="ECO:0000256" key="19">
    <source>
        <dbReference type="PROSITE-ProRule" id="PRU00333"/>
    </source>
</evidence>
<evidence type="ECO:0000256" key="8">
    <source>
        <dbReference type="ARBA" id="ARBA00022603"/>
    </source>
</evidence>
<dbReference type="PANTHER" id="PTHR45833:SF1">
    <property type="entry name" value="METHIONINE SYNTHASE"/>
    <property type="match status" value="1"/>
</dbReference>
<keyword evidence="9" id="KW-0028">Amino-acid biosynthesis</keyword>
<dbReference type="GO" id="GO:0005829">
    <property type="term" value="C:cytosol"/>
    <property type="evidence" value="ECO:0007669"/>
    <property type="project" value="TreeGrafter"/>
</dbReference>
<proteinExistence type="inferred from homology"/>
<comment type="pathway">
    <text evidence="4">Amino-acid biosynthesis; L-methionine biosynthesis via de novo pathway; L-methionine from L-homocysteine (MetH route): step 1/1.</text>
</comment>
<evidence type="ECO:0000256" key="7">
    <source>
        <dbReference type="ARBA" id="ARBA00013998"/>
    </source>
</evidence>
<evidence type="ECO:0000259" key="20">
    <source>
        <dbReference type="PROSITE" id="PS50970"/>
    </source>
</evidence>
<keyword evidence="16" id="KW-0170">Cobalt</keyword>
<dbReference type="Proteomes" id="UP000293623">
    <property type="component" value="Unassembled WGS sequence"/>
</dbReference>
<keyword evidence="15" id="KW-0486">Methionine biosynthesis</keyword>
<dbReference type="GO" id="GO:0008705">
    <property type="term" value="F:methionine synthase activity"/>
    <property type="evidence" value="ECO:0007669"/>
    <property type="project" value="UniProtKB-EC"/>
</dbReference>
<dbReference type="GO" id="GO:0050667">
    <property type="term" value="P:homocysteine metabolic process"/>
    <property type="evidence" value="ECO:0007669"/>
    <property type="project" value="TreeGrafter"/>
</dbReference>
<dbReference type="GO" id="GO:0031419">
    <property type="term" value="F:cobalamin binding"/>
    <property type="evidence" value="ECO:0007669"/>
    <property type="project" value="UniProtKB-KW"/>
</dbReference>
<sequence length="348" mass="37024">MTARERLLAEAAKRILIKDGPYGTAIQRAKLSAEDYAGDTGLSHDQKGNNDLVNLTQPALIREVCDSYIAAGAHVLATNTFNANRISQADYGAEALVGEINVAAARVIREAIDAASAKDGVARFVAGAVGPTNKTLSLSPDVEDPGFREVTFDEVKDVYREQAAALVEGGVDFILVETVFDTLNCKAAIMAVKELERELGRELPLMLSLTLTDLSGRNLSGHTVEAFWYTVRHARPATIGLNCSFGAEQLRPHVQLLSGIADTLLMVYPNAGLPNELGEYDEAPEETAALVKSWAESGRANILGGCCGSTPEHIAAIAQAVEGVAPRRIPKAPEGTRLAGLEPFTMAA</sequence>
<evidence type="ECO:0000256" key="17">
    <source>
        <dbReference type="ARBA" id="ARBA00025552"/>
    </source>
</evidence>
<comment type="similarity">
    <text evidence="5">Belongs to the vitamin-B12 dependent methionine synthase family.</text>
</comment>
<evidence type="ECO:0000313" key="21">
    <source>
        <dbReference type="EMBL" id="RXZ64354.1"/>
    </source>
</evidence>
<dbReference type="GO" id="GO:0032259">
    <property type="term" value="P:methylation"/>
    <property type="evidence" value="ECO:0007669"/>
    <property type="project" value="UniProtKB-KW"/>
</dbReference>
<dbReference type="SUPFAM" id="SSF82282">
    <property type="entry name" value="Homocysteine S-methyltransferase"/>
    <property type="match status" value="1"/>
</dbReference>
<dbReference type="PANTHER" id="PTHR45833">
    <property type="entry name" value="METHIONINE SYNTHASE"/>
    <property type="match status" value="1"/>
</dbReference>
<protein>
    <recommendedName>
        <fullName evidence="7">Methionine synthase</fullName>
        <ecNumber evidence="6">2.1.1.13</ecNumber>
    </recommendedName>
    <alternativeName>
        <fullName evidence="18">5-methyltetrahydrofolate--homocysteine methyltransferase</fullName>
    </alternativeName>
</protein>
<dbReference type="Gene3D" id="3.20.20.330">
    <property type="entry name" value="Homocysteine-binding-like domain"/>
    <property type="match status" value="1"/>
</dbReference>
<dbReference type="GO" id="GO:0046872">
    <property type="term" value="F:metal ion binding"/>
    <property type="evidence" value="ECO:0007669"/>
    <property type="project" value="UniProtKB-KW"/>
</dbReference>
<evidence type="ECO:0000256" key="12">
    <source>
        <dbReference type="ARBA" id="ARBA00022691"/>
    </source>
</evidence>
<name>A0A4Q2KGX7_9SPHN</name>
<keyword evidence="14 19" id="KW-0862">Zinc</keyword>
<keyword evidence="13 19" id="KW-0479">Metal-binding</keyword>
<reference evidence="21 22" key="1">
    <citation type="submission" date="2019-01" db="EMBL/GenBank/DDBJ databases">
        <title>Altererythrobacter rhizovicinus sp. nov., isolated from the rhizosphere soil of Haloxylon ammodendron.</title>
        <authorList>
            <person name="Li H.-P."/>
            <person name="Gou J.-Y."/>
            <person name="Yao D."/>
            <person name="Han Q.-Q."/>
            <person name="Shao K.-Z."/>
            <person name="Zhao Q."/>
            <person name="Zhang J.-L."/>
        </authorList>
    </citation>
    <scope>NUCLEOTIDE SEQUENCE [LARGE SCALE GENOMIC DNA]</scope>
    <source>
        <strain evidence="21 22">AY-3R</strain>
    </source>
</reference>
<dbReference type="EC" id="2.1.1.13" evidence="6"/>
<evidence type="ECO:0000256" key="18">
    <source>
        <dbReference type="ARBA" id="ARBA00031040"/>
    </source>
</evidence>
<evidence type="ECO:0000313" key="22">
    <source>
        <dbReference type="Proteomes" id="UP000293623"/>
    </source>
</evidence>
<gene>
    <name evidence="21" type="ORF">ETX26_10655</name>
</gene>
<dbReference type="Pfam" id="PF02574">
    <property type="entry name" value="S-methyl_trans"/>
    <property type="match status" value="1"/>
</dbReference>
<keyword evidence="10" id="KW-0846">Cobalamin</keyword>
<dbReference type="RefSeq" id="WP_129524667.1">
    <property type="nucleotide sequence ID" value="NZ_SDPV01000002.1"/>
</dbReference>
<dbReference type="FunFam" id="3.20.20.330:FF:000001">
    <property type="entry name" value="Methionine synthase"/>
    <property type="match status" value="1"/>
</dbReference>
<evidence type="ECO:0000256" key="9">
    <source>
        <dbReference type="ARBA" id="ARBA00022605"/>
    </source>
</evidence>
<feature type="domain" description="Hcy-binding" evidence="20">
    <location>
        <begin position="4"/>
        <end position="321"/>
    </location>
</feature>